<evidence type="ECO:0000313" key="5">
    <source>
        <dbReference type="WBParaSite" id="nRc.2.0.1.t29530-RA"/>
    </source>
</evidence>
<keyword evidence="2" id="KW-0732">Signal</keyword>
<dbReference type="GO" id="GO:0005886">
    <property type="term" value="C:plasma membrane"/>
    <property type="evidence" value="ECO:0007669"/>
    <property type="project" value="TreeGrafter"/>
</dbReference>
<dbReference type="InterPro" id="IPR051489">
    <property type="entry name" value="ADAM_Metalloproteinase"/>
</dbReference>
<dbReference type="GO" id="GO:0004222">
    <property type="term" value="F:metalloendopeptidase activity"/>
    <property type="evidence" value="ECO:0007669"/>
    <property type="project" value="InterPro"/>
</dbReference>
<dbReference type="SUPFAM" id="SSF55486">
    <property type="entry name" value="Metalloproteases ('zincins'), catalytic domain"/>
    <property type="match status" value="1"/>
</dbReference>
<reference evidence="5" key="1">
    <citation type="submission" date="2022-11" db="UniProtKB">
        <authorList>
            <consortium name="WormBaseParasite"/>
        </authorList>
    </citation>
    <scope>IDENTIFICATION</scope>
</reference>
<feature type="chain" id="PRO_5037976983" evidence="2">
    <location>
        <begin position="19"/>
        <end position="408"/>
    </location>
</feature>
<comment type="caution">
    <text evidence="1">Lacks conserved residue(s) required for the propagation of feature annotation.</text>
</comment>
<evidence type="ECO:0000313" key="4">
    <source>
        <dbReference type="Proteomes" id="UP000887565"/>
    </source>
</evidence>
<protein>
    <submittedName>
        <fullName evidence="5">Peptidase M12B domain-containing protein</fullName>
    </submittedName>
</protein>
<dbReference type="Pfam" id="PF13574">
    <property type="entry name" value="Reprolysin_2"/>
    <property type="match status" value="1"/>
</dbReference>
<sequence>MYLELLFISVYFLSQSVSHDFDSIQSVEVLGPNSVNKRVVKRSISFPVTVEYSFYAFSKEFRLLLKNKGGLLSPEFEAVTFEEDNKNGESIIVDVNDFYEGSTFGDAYSDVKAYVDENGMLTATIKTKNDIYIIEPAWRHLNDAEYGSSIVYKYNVTYPTRNQNFMNNNSEKIVKRAKRSYNFSRNRCPLKLVADYLFYKNIGGSSASATVKYLIALIDRVNSIFLETSWQDFEGDTKAIQNMGFVIKKIEIYKNFSQNPLHYNTDTISDIGKLLHVFSVLEGTDFNKFCLVHLFTYRAFMSGVLGLGYIAQPGIGSPGGMCCAASIEADKLVYYNTAISSLRSTYGKTVVTREADLVTAHVPSFSDWKSEPKVLLIYIYLKSEKHVRRGLSGHFCTLQIHAREKSQV</sequence>
<dbReference type="PANTHER" id="PTHR45702">
    <property type="entry name" value="ADAM10/ADAM17 METALLOPEPTIDASE FAMILY MEMBER"/>
    <property type="match status" value="1"/>
</dbReference>
<organism evidence="4 5">
    <name type="scientific">Romanomermis culicivorax</name>
    <name type="common">Nematode worm</name>
    <dbReference type="NCBI Taxonomy" id="13658"/>
    <lineage>
        <taxon>Eukaryota</taxon>
        <taxon>Metazoa</taxon>
        <taxon>Ecdysozoa</taxon>
        <taxon>Nematoda</taxon>
        <taxon>Enoplea</taxon>
        <taxon>Dorylaimia</taxon>
        <taxon>Mermithida</taxon>
        <taxon>Mermithoidea</taxon>
        <taxon>Mermithidae</taxon>
        <taxon>Romanomermis</taxon>
    </lineage>
</organism>
<dbReference type="InterPro" id="IPR001590">
    <property type="entry name" value="Peptidase_M12B"/>
</dbReference>
<feature type="domain" description="Peptidase M12B" evidence="3">
    <location>
        <begin position="186"/>
        <end position="361"/>
    </location>
</feature>
<dbReference type="InterPro" id="IPR024079">
    <property type="entry name" value="MetalloPept_cat_dom_sf"/>
</dbReference>
<dbReference type="OMA" id="HASTHLE"/>
<keyword evidence="4" id="KW-1185">Reference proteome</keyword>
<dbReference type="Proteomes" id="UP000887565">
    <property type="component" value="Unplaced"/>
</dbReference>
<name>A0A915JT70_ROMCU</name>
<dbReference type="GO" id="GO:0006509">
    <property type="term" value="P:membrane protein ectodomain proteolysis"/>
    <property type="evidence" value="ECO:0007669"/>
    <property type="project" value="TreeGrafter"/>
</dbReference>
<dbReference type="Gene3D" id="3.40.390.10">
    <property type="entry name" value="Collagenase (Catalytic Domain)"/>
    <property type="match status" value="1"/>
</dbReference>
<accession>A0A915JT70</accession>
<evidence type="ECO:0000256" key="2">
    <source>
        <dbReference type="SAM" id="SignalP"/>
    </source>
</evidence>
<dbReference type="PROSITE" id="PS50215">
    <property type="entry name" value="ADAM_MEPRO"/>
    <property type="match status" value="1"/>
</dbReference>
<dbReference type="GO" id="GO:0007219">
    <property type="term" value="P:Notch signaling pathway"/>
    <property type="evidence" value="ECO:0007669"/>
    <property type="project" value="TreeGrafter"/>
</dbReference>
<proteinExistence type="predicted"/>
<evidence type="ECO:0000259" key="3">
    <source>
        <dbReference type="PROSITE" id="PS50215"/>
    </source>
</evidence>
<dbReference type="PANTHER" id="PTHR45702:SF6">
    <property type="entry name" value="DISINTEGRIN AND METALLOPROTEINASE DOMAIN-CONTAINING PROTEIN 17"/>
    <property type="match status" value="1"/>
</dbReference>
<dbReference type="WBParaSite" id="nRc.2.0.1.t29530-RA">
    <property type="protein sequence ID" value="nRc.2.0.1.t29530-RA"/>
    <property type="gene ID" value="nRc.2.0.1.g29530"/>
</dbReference>
<dbReference type="AlphaFoldDB" id="A0A915JT70"/>
<evidence type="ECO:0000256" key="1">
    <source>
        <dbReference type="PROSITE-ProRule" id="PRU00276"/>
    </source>
</evidence>
<feature type="signal peptide" evidence="2">
    <location>
        <begin position="1"/>
        <end position="18"/>
    </location>
</feature>